<protein>
    <submittedName>
        <fullName evidence="3">JmjC domain-containing protein</fullName>
    </submittedName>
</protein>
<accession>A0A914Y4L9</accession>
<reference evidence="3" key="1">
    <citation type="submission" date="2022-11" db="UniProtKB">
        <authorList>
            <consortium name="WormBaseParasite"/>
        </authorList>
    </citation>
    <scope>IDENTIFICATION</scope>
</reference>
<evidence type="ECO:0000313" key="2">
    <source>
        <dbReference type="Proteomes" id="UP000887577"/>
    </source>
</evidence>
<feature type="domain" description="JmjC" evidence="1">
    <location>
        <begin position="182"/>
        <end position="260"/>
    </location>
</feature>
<sequence>MPARPFEMIDNDFTFMEEANNETLGIPIFKLIQSGPLKFLTTAVTEYLVFETTIVAKENLHGIYSFKKTQLATKNFLIQPIFENINNVISDLPILIKHSEADFQNATSIKVAVLDLNKNSDFESPLTPFCEQFKTTLKLHHLDTPGVTSVKVQIIDGKGIWSTAQIGPFAYPEIYYLRPNSAPQTWLIVKSGDVKRLLKLLPKTSPFDCSNVFCHSNVSITKEWLESVGIKYVVIKHRPGEYVVVKAGTLYQIASCGIAIMDKCSVYLNRCILESRLSYLCCCVDMHAHFDAGTWCSLKTLRDKEEVELVKAFQGSFRKRLPNKSILRPLNDDVQPKHSNQMTPDVARQYVQMVSSNISSAQLDIIPAVETPESQKVCNNSE</sequence>
<dbReference type="Proteomes" id="UP000887577">
    <property type="component" value="Unplaced"/>
</dbReference>
<organism evidence="2 3">
    <name type="scientific">Panagrolaimus superbus</name>
    <dbReference type="NCBI Taxonomy" id="310955"/>
    <lineage>
        <taxon>Eukaryota</taxon>
        <taxon>Metazoa</taxon>
        <taxon>Ecdysozoa</taxon>
        <taxon>Nematoda</taxon>
        <taxon>Chromadorea</taxon>
        <taxon>Rhabditida</taxon>
        <taxon>Tylenchina</taxon>
        <taxon>Panagrolaimomorpha</taxon>
        <taxon>Panagrolaimoidea</taxon>
        <taxon>Panagrolaimidae</taxon>
        <taxon>Panagrolaimus</taxon>
    </lineage>
</organism>
<dbReference type="InterPro" id="IPR003347">
    <property type="entry name" value="JmjC_dom"/>
</dbReference>
<keyword evidence="2" id="KW-1185">Reference proteome</keyword>
<dbReference type="Pfam" id="PF02373">
    <property type="entry name" value="JmjC"/>
    <property type="match status" value="1"/>
</dbReference>
<evidence type="ECO:0000313" key="3">
    <source>
        <dbReference type="WBParaSite" id="PSU_v2.g12668.t1"/>
    </source>
</evidence>
<evidence type="ECO:0000259" key="1">
    <source>
        <dbReference type="Pfam" id="PF02373"/>
    </source>
</evidence>
<dbReference type="Gene3D" id="2.60.120.650">
    <property type="entry name" value="Cupin"/>
    <property type="match status" value="1"/>
</dbReference>
<dbReference type="AlphaFoldDB" id="A0A914Y4L9"/>
<dbReference type="WBParaSite" id="PSU_v2.g12668.t1">
    <property type="protein sequence ID" value="PSU_v2.g12668.t1"/>
    <property type="gene ID" value="PSU_v2.g12668"/>
</dbReference>
<name>A0A914Y4L9_9BILA</name>
<proteinExistence type="predicted"/>